<dbReference type="InterPro" id="IPR036465">
    <property type="entry name" value="vWFA_dom_sf"/>
</dbReference>
<feature type="compositionally biased region" description="Basic and acidic residues" evidence="1">
    <location>
        <begin position="1"/>
        <end position="16"/>
    </location>
</feature>
<dbReference type="Gene3D" id="3.40.50.410">
    <property type="entry name" value="von Willebrand factor, type A domain"/>
    <property type="match status" value="1"/>
</dbReference>
<evidence type="ECO:0000259" key="2">
    <source>
        <dbReference type="PROSITE" id="PS50234"/>
    </source>
</evidence>
<dbReference type="EMBL" id="CP002801">
    <property type="protein sequence ID" value="AEH08885.1"/>
    <property type="molecule type" value="Genomic_DNA"/>
</dbReference>
<organism evidence="3 4">
    <name type="scientific">Candidatus Protofrankia datiscae</name>
    <dbReference type="NCBI Taxonomy" id="2716812"/>
    <lineage>
        <taxon>Bacteria</taxon>
        <taxon>Bacillati</taxon>
        <taxon>Actinomycetota</taxon>
        <taxon>Actinomycetes</taxon>
        <taxon>Frankiales</taxon>
        <taxon>Frankiaceae</taxon>
        <taxon>Protofrankia</taxon>
    </lineage>
</organism>
<keyword evidence="4" id="KW-1185">Reference proteome</keyword>
<dbReference type="eggNOG" id="COG4245">
    <property type="taxonomic scope" value="Bacteria"/>
</dbReference>
<feature type="domain" description="VWFA" evidence="2">
    <location>
        <begin position="33"/>
        <end position="232"/>
    </location>
</feature>
<name>F8B216_9ACTN</name>
<evidence type="ECO:0000256" key="1">
    <source>
        <dbReference type="SAM" id="MobiDB-lite"/>
    </source>
</evidence>
<accession>F8B216</accession>
<dbReference type="SUPFAM" id="SSF53300">
    <property type="entry name" value="vWA-like"/>
    <property type="match status" value="1"/>
</dbReference>
<evidence type="ECO:0000313" key="4">
    <source>
        <dbReference type="Proteomes" id="UP000001549"/>
    </source>
</evidence>
<dbReference type="Pfam" id="PF00092">
    <property type="entry name" value="VWA"/>
    <property type="match status" value="1"/>
</dbReference>
<feature type="region of interest" description="Disordered" evidence="1">
    <location>
        <begin position="1"/>
        <end position="23"/>
    </location>
</feature>
<evidence type="ECO:0000313" key="3">
    <source>
        <dbReference type="EMBL" id="AEH08885.1"/>
    </source>
</evidence>
<protein>
    <recommendedName>
        <fullName evidence="2">VWFA domain-containing protein</fullName>
    </recommendedName>
</protein>
<proteinExistence type="predicted"/>
<dbReference type="KEGG" id="fsy:FsymDg_1416"/>
<reference evidence="3 4" key="1">
    <citation type="submission" date="2011-05" db="EMBL/GenBank/DDBJ databases">
        <title>Complete sequence of chromosome of Frankia symbiont of Datisca glomerata.</title>
        <authorList>
            <consortium name="US DOE Joint Genome Institute"/>
            <person name="Lucas S."/>
            <person name="Han J."/>
            <person name="Lapidus A."/>
            <person name="Cheng J.-F."/>
            <person name="Goodwin L."/>
            <person name="Pitluck S."/>
            <person name="Peters L."/>
            <person name="Mikhailova N."/>
            <person name="Chertkov O."/>
            <person name="Teshima H."/>
            <person name="Han C."/>
            <person name="Tapia R."/>
            <person name="Land M."/>
            <person name="Hauser L."/>
            <person name="Kyrpides N."/>
            <person name="Ivanova N."/>
            <person name="Pagani I."/>
            <person name="Berry A."/>
            <person name="Pawlowski K."/>
            <person name="Persson T."/>
            <person name="Vanden Heuvel B."/>
            <person name="Benson D."/>
            <person name="Woyke T."/>
        </authorList>
    </citation>
    <scope>NUCLEOTIDE SEQUENCE [LARGE SCALE GENOMIC DNA]</scope>
    <source>
        <strain evidence="4">4085684</strain>
    </source>
</reference>
<dbReference type="HOGENOM" id="CLU_082324_2_0_11"/>
<dbReference type="STRING" id="656024.FsymDg_1416"/>
<dbReference type="InterPro" id="IPR002035">
    <property type="entry name" value="VWF_A"/>
</dbReference>
<dbReference type="Proteomes" id="UP000001549">
    <property type="component" value="Chromosome"/>
</dbReference>
<gene>
    <name evidence="3" type="ordered locus">FsymDg_1416</name>
</gene>
<dbReference type="PROSITE" id="PS50234">
    <property type="entry name" value="VWFA"/>
    <property type="match status" value="1"/>
</dbReference>
<dbReference type="AlphaFoldDB" id="F8B216"/>
<sequence length="247" mass="27798">MAPRNSSDRAADRQQPRDIIGNIPIPRPSHRVLVVLCMDTSYSMRGEAIDRLNDALAGWARSMQAGEKMARTTEFALITFGAGGVRKWRGSESFDPRSDRTPFVPAHSFQPPKLIADGVTPLVEAVRLSISVIEARKRQLARDRVTWKRPLVWLVTDGRPTDDQGHPSSDWRPLAGEIRGLEANQKLALFAIGIPPIDDRGQATLRELAPERNMMYGRFDFSDILVQLDRSVEDPNYKLRGYQPRQA</sequence>